<reference evidence="2 3" key="1">
    <citation type="submission" date="2023-03" db="EMBL/GenBank/DDBJ databases">
        <title>Isolation and description of six Streptomyces strains from soil environments, able to metabolize different microbial glucans.</title>
        <authorList>
            <person name="Widen T."/>
            <person name="Larsbrink J."/>
        </authorList>
    </citation>
    <scope>NUCLEOTIDE SEQUENCE [LARGE SCALE GENOMIC DNA]</scope>
    <source>
        <strain evidence="2 3">Mut1</strain>
    </source>
</reference>
<dbReference type="InterPro" id="IPR010982">
    <property type="entry name" value="Lambda_DNA-bd_dom_sf"/>
</dbReference>
<dbReference type="SUPFAM" id="SSF47413">
    <property type="entry name" value="lambda repressor-like DNA-binding domains"/>
    <property type="match status" value="1"/>
</dbReference>
<evidence type="ECO:0000313" key="2">
    <source>
        <dbReference type="EMBL" id="WLQ33998.1"/>
    </source>
</evidence>
<dbReference type="Pfam" id="PF19054">
    <property type="entry name" value="DUF5753"/>
    <property type="match status" value="1"/>
</dbReference>
<dbReference type="Gene3D" id="1.10.260.40">
    <property type="entry name" value="lambda repressor-like DNA-binding domains"/>
    <property type="match status" value="1"/>
</dbReference>
<proteinExistence type="predicted"/>
<name>A0ABY9HHI0_9ACTN</name>
<dbReference type="InterPro" id="IPR001387">
    <property type="entry name" value="Cro/C1-type_HTH"/>
</dbReference>
<feature type="domain" description="HTH cro/C1-type" evidence="1">
    <location>
        <begin position="21"/>
        <end position="77"/>
    </location>
</feature>
<evidence type="ECO:0000313" key="3">
    <source>
        <dbReference type="Proteomes" id="UP001239522"/>
    </source>
</evidence>
<gene>
    <name evidence="2" type="ORF">P8A18_11350</name>
</gene>
<evidence type="ECO:0000259" key="1">
    <source>
        <dbReference type="PROSITE" id="PS50943"/>
    </source>
</evidence>
<dbReference type="Proteomes" id="UP001239522">
    <property type="component" value="Chromosome"/>
</dbReference>
<protein>
    <submittedName>
        <fullName evidence="2">Helix-turn-helix transcriptional regulator</fullName>
    </submittedName>
</protein>
<dbReference type="InterPro" id="IPR043917">
    <property type="entry name" value="DUF5753"/>
</dbReference>
<organism evidence="2 3">
    <name type="scientific">Streptomyces castrisilvae</name>
    <dbReference type="NCBI Taxonomy" id="3033811"/>
    <lineage>
        <taxon>Bacteria</taxon>
        <taxon>Bacillati</taxon>
        <taxon>Actinomycetota</taxon>
        <taxon>Actinomycetes</taxon>
        <taxon>Kitasatosporales</taxon>
        <taxon>Streptomycetaceae</taxon>
        <taxon>Streptomyces</taxon>
    </lineage>
</organism>
<dbReference type="EMBL" id="CP120997">
    <property type="protein sequence ID" value="WLQ33998.1"/>
    <property type="molecule type" value="Genomic_DNA"/>
</dbReference>
<dbReference type="SMART" id="SM00530">
    <property type="entry name" value="HTH_XRE"/>
    <property type="match status" value="1"/>
</dbReference>
<dbReference type="Pfam" id="PF13560">
    <property type="entry name" value="HTH_31"/>
    <property type="match status" value="1"/>
</dbReference>
<accession>A0ABY9HHI0</accession>
<sequence length="289" mass="31969">MVNIKKLNPGSSPRAAYGARLRAMREGRDWIQDHLATVVGCSGRHISAIETGRKSATLLFSRKIDAAFGLVGTPESFEREWRGIKHGSMLEGFPEYVGYESRAVEVRLFQVSVIPGLMQTPEYARALNDGYVQRGSVTAEQSEERVSLVLERQATLARPGPPMVFVVVDESCLLQEVGGPEVMNAQLQRLEELAALPNWILHVAPFSLGARRAFHLPVNLLTLADRSIVAYAESEAQGHVERETSLVVPMLTAYHQLQSESLSQAESVAMISRLRKGSPCHHSRDRPCQ</sequence>
<keyword evidence="3" id="KW-1185">Reference proteome</keyword>
<dbReference type="RefSeq" id="WP_306053842.1">
    <property type="nucleotide sequence ID" value="NZ_CP120997.1"/>
</dbReference>
<dbReference type="PROSITE" id="PS50943">
    <property type="entry name" value="HTH_CROC1"/>
    <property type="match status" value="1"/>
</dbReference>
<dbReference type="CDD" id="cd00093">
    <property type="entry name" value="HTH_XRE"/>
    <property type="match status" value="1"/>
</dbReference>